<dbReference type="STRING" id="180197.SAMN02982919_02283"/>
<keyword evidence="1" id="KW-0175">Coiled coil</keyword>
<sequence>MTVRLHTPAHLELLDAPQLRELVVTMSQQMGQMQQLIERLTHEMALLKRLKFALQSERHHRSGEEQRELEESIDADLQGKCPANPNLDRVRIQGLVANSLGCQWWGNRLAISLCLVVGRRVMTSRKYA</sequence>
<dbReference type="Proteomes" id="UP000199766">
    <property type="component" value="Unassembled WGS sequence"/>
</dbReference>
<dbReference type="EMBL" id="FOGD01000007">
    <property type="protein sequence ID" value="SER37502.1"/>
    <property type="molecule type" value="Genomic_DNA"/>
</dbReference>
<name>A0A1H9NNM5_9BURK</name>
<organism evidence="2 3">
    <name type="scientific">Giesbergeria anulus</name>
    <dbReference type="NCBI Taxonomy" id="180197"/>
    <lineage>
        <taxon>Bacteria</taxon>
        <taxon>Pseudomonadati</taxon>
        <taxon>Pseudomonadota</taxon>
        <taxon>Betaproteobacteria</taxon>
        <taxon>Burkholderiales</taxon>
        <taxon>Comamonadaceae</taxon>
        <taxon>Giesbergeria</taxon>
    </lineage>
</organism>
<proteinExistence type="predicted"/>
<feature type="coiled-coil region" evidence="1">
    <location>
        <begin position="30"/>
        <end position="57"/>
    </location>
</feature>
<dbReference type="AlphaFoldDB" id="A0A1H9NNM5"/>
<gene>
    <name evidence="2" type="ORF">SAMN02982919_02283</name>
</gene>
<reference evidence="2 3" key="1">
    <citation type="submission" date="2016-10" db="EMBL/GenBank/DDBJ databases">
        <authorList>
            <person name="de Groot N.N."/>
        </authorList>
    </citation>
    <scope>NUCLEOTIDE SEQUENCE [LARGE SCALE GENOMIC DNA]</scope>
    <source>
        <strain evidence="2 3">ATCC 35958</strain>
    </source>
</reference>
<evidence type="ECO:0000256" key="1">
    <source>
        <dbReference type="SAM" id="Coils"/>
    </source>
</evidence>
<evidence type="ECO:0000313" key="3">
    <source>
        <dbReference type="Proteomes" id="UP000199766"/>
    </source>
</evidence>
<evidence type="ECO:0008006" key="4">
    <source>
        <dbReference type="Google" id="ProtNLM"/>
    </source>
</evidence>
<dbReference type="RefSeq" id="WP_143059651.1">
    <property type="nucleotide sequence ID" value="NZ_FOGD01000007.1"/>
</dbReference>
<accession>A0A1H9NNM5</accession>
<keyword evidence="3" id="KW-1185">Reference proteome</keyword>
<protein>
    <recommendedName>
        <fullName evidence="4">Transposase C of IS166 homeodomain-containing protein</fullName>
    </recommendedName>
</protein>
<dbReference type="OrthoDB" id="9794514at2"/>
<evidence type="ECO:0000313" key="2">
    <source>
        <dbReference type="EMBL" id="SER37502.1"/>
    </source>
</evidence>